<evidence type="ECO:0000313" key="2">
    <source>
        <dbReference type="EMBL" id="QCE14846.1"/>
    </source>
</evidence>
<feature type="region of interest" description="Disordered" evidence="1">
    <location>
        <begin position="170"/>
        <end position="217"/>
    </location>
</feature>
<feature type="compositionally biased region" description="Polar residues" evidence="1">
    <location>
        <begin position="170"/>
        <end position="184"/>
    </location>
</feature>
<name>A0A4D6NMH9_VIGUN</name>
<evidence type="ECO:0000256" key="1">
    <source>
        <dbReference type="SAM" id="MobiDB-lite"/>
    </source>
</evidence>
<reference evidence="2 3" key="1">
    <citation type="submission" date="2019-04" db="EMBL/GenBank/DDBJ databases">
        <title>An improved genome assembly and genetic linkage map for asparagus bean, Vigna unguiculata ssp. sesquipedialis.</title>
        <authorList>
            <person name="Xia Q."/>
            <person name="Zhang R."/>
            <person name="Dong Y."/>
        </authorList>
    </citation>
    <scope>NUCLEOTIDE SEQUENCE [LARGE SCALE GENOMIC DNA]</scope>
    <source>
        <tissue evidence="2">Leaf</tissue>
    </source>
</reference>
<dbReference type="AlphaFoldDB" id="A0A4D6NMH9"/>
<protein>
    <submittedName>
        <fullName evidence="2">Uncharacterized protein</fullName>
    </submittedName>
</protein>
<dbReference type="Proteomes" id="UP000501690">
    <property type="component" value="Linkage Group LG11"/>
</dbReference>
<organism evidence="2 3">
    <name type="scientific">Vigna unguiculata</name>
    <name type="common">Cowpea</name>
    <dbReference type="NCBI Taxonomy" id="3917"/>
    <lineage>
        <taxon>Eukaryota</taxon>
        <taxon>Viridiplantae</taxon>
        <taxon>Streptophyta</taxon>
        <taxon>Embryophyta</taxon>
        <taxon>Tracheophyta</taxon>
        <taxon>Spermatophyta</taxon>
        <taxon>Magnoliopsida</taxon>
        <taxon>eudicotyledons</taxon>
        <taxon>Gunneridae</taxon>
        <taxon>Pentapetalae</taxon>
        <taxon>rosids</taxon>
        <taxon>fabids</taxon>
        <taxon>Fabales</taxon>
        <taxon>Fabaceae</taxon>
        <taxon>Papilionoideae</taxon>
        <taxon>50 kb inversion clade</taxon>
        <taxon>NPAAA clade</taxon>
        <taxon>indigoferoid/millettioid clade</taxon>
        <taxon>Phaseoleae</taxon>
        <taxon>Vigna</taxon>
    </lineage>
</organism>
<proteinExistence type="predicted"/>
<dbReference type="EMBL" id="CP039355">
    <property type="protein sequence ID" value="QCE14846.1"/>
    <property type="molecule type" value="Genomic_DNA"/>
</dbReference>
<gene>
    <name evidence="2" type="ORF">DEO72_LG11g1852</name>
</gene>
<evidence type="ECO:0000313" key="3">
    <source>
        <dbReference type="Proteomes" id="UP000501690"/>
    </source>
</evidence>
<accession>A0A4D6NMH9</accession>
<sequence>MARLSESLGNLNHFLSTTSHPGERRGVCVNLSDGMARPGKRISPKKDNMMMPLLSPIGVWDVLDGWTHDGHGTGTVMFLLATIGQGVHSMVIECVPGSKLRRLGCFTIDEESVGQDYEQDRLIGLDHEWILHSSCSSAIPSHNSRDAIPSHNSRKVTCLTLIPSHNSWDTLQATTQGTPTSLSLRATRRNPLSDRLAGDTSHKAPSAQKPIDIAAIA</sequence>
<keyword evidence="3" id="KW-1185">Reference proteome</keyword>